<feature type="transmembrane region" description="Helical" evidence="5">
    <location>
        <begin position="7"/>
        <end position="26"/>
    </location>
</feature>
<feature type="transmembrane region" description="Helical" evidence="5">
    <location>
        <begin position="38"/>
        <end position="59"/>
    </location>
</feature>
<feature type="transmembrane region" description="Helical" evidence="5">
    <location>
        <begin position="173"/>
        <end position="198"/>
    </location>
</feature>
<comment type="subcellular location">
    <subcellularLocation>
        <location evidence="1">Membrane</location>
        <topology evidence="1">Multi-pass membrane protein</topology>
    </subcellularLocation>
</comment>
<evidence type="ECO:0000256" key="2">
    <source>
        <dbReference type="ARBA" id="ARBA00022692"/>
    </source>
</evidence>
<dbReference type="SUPFAM" id="SSF103473">
    <property type="entry name" value="MFS general substrate transporter"/>
    <property type="match status" value="1"/>
</dbReference>
<dbReference type="InterPro" id="IPR036259">
    <property type="entry name" value="MFS_trans_sf"/>
</dbReference>
<dbReference type="Pfam" id="PF07690">
    <property type="entry name" value="MFS_1"/>
    <property type="match status" value="1"/>
</dbReference>
<feature type="transmembrane region" description="Helical" evidence="5">
    <location>
        <begin position="129"/>
        <end position="152"/>
    </location>
</feature>
<gene>
    <name evidence="7" type="ORF">PVAG01_11341</name>
</gene>
<feature type="transmembrane region" description="Helical" evidence="5">
    <location>
        <begin position="234"/>
        <end position="257"/>
    </location>
</feature>
<name>A0ABR4P219_9HELO</name>
<sequence length="351" mass="37725">MILLSSFFCFIGGGGVVFTSIVYVMVADVVPDAERATVFFRIGASVLVGEMIASPLSAILMEIDPWLSIFLGLATMCSCGIVVALMPETLGLRTLEVTQDGNEDDEDSLSTRDHLTGSGLSNLKNAAHFIWGNTTVMILLFTYLLTTFGRIIQEMLLQYATKRYGWTWSKAAYLISLRAGSTLFLLLVVLPAFSYYLVTTLSFATIRKDLWLARISVILLSIGAMLIAFSATPILLTIGLVSFSLGGGYSQVIRSLLTSIVEPHFVGTLYNTIAMAETIGLILAGPLLASAFKKGLELGGAWIGMPFMVAAVLFLISTVAVFLIRLPDAPPVVSADLSPGSGTVVERPEEV</sequence>
<dbReference type="PROSITE" id="PS50850">
    <property type="entry name" value="MFS"/>
    <property type="match status" value="1"/>
</dbReference>
<feature type="transmembrane region" description="Helical" evidence="5">
    <location>
        <begin position="210"/>
        <end position="229"/>
    </location>
</feature>
<dbReference type="PANTHER" id="PTHR23507">
    <property type="entry name" value="ZGC:174356"/>
    <property type="match status" value="1"/>
</dbReference>
<feature type="domain" description="Major facilitator superfamily (MFS) profile" evidence="6">
    <location>
        <begin position="135"/>
        <end position="351"/>
    </location>
</feature>
<keyword evidence="2 5" id="KW-0812">Transmembrane</keyword>
<evidence type="ECO:0000256" key="1">
    <source>
        <dbReference type="ARBA" id="ARBA00004141"/>
    </source>
</evidence>
<dbReference type="Proteomes" id="UP001629113">
    <property type="component" value="Unassembled WGS sequence"/>
</dbReference>
<accession>A0ABR4P219</accession>
<proteinExistence type="predicted"/>
<feature type="transmembrane region" description="Helical" evidence="5">
    <location>
        <begin position="269"/>
        <end position="289"/>
    </location>
</feature>
<evidence type="ECO:0000256" key="3">
    <source>
        <dbReference type="ARBA" id="ARBA00022989"/>
    </source>
</evidence>
<dbReference type="InterPro" id="IPR011701">
    <property type="entry name" value="MFS"/>
</dbReference>
<comment type="caution">
    <text evidence="7">The sequence shown here is derived from an EMBL/GenBank/DDBJ whole genome shotgun (WGS) entry which is preliminary data.</text>
</comment>
<keyword evidence="3 5" id="KW-1133">Transmembrane helix</keyword>
<keyword evidence="4 5" id="KW-0472">Membrane</keyword>
<feature type="transmembrane region" description="Helical" evidence="5">
    <location>
        <begin position="66"/>
        <end position="86"/>
    </location>
</feature>
<dbReference type="InterPro" id="IPR020846">
    <property type="entry name" value="MFS_dom"/>
</dbReference>
<protein>
    <submittedName>
        <fullName evidence="7">MFS transporter</fullName>
    </submittedName>
</protein>
<feature type="transmembrane region" description="Helical" evidence="5">
    <location>
        <begin position="301"/>
        <end position="324"/>
    </location>
</feature>
<dbReference type="EMBL" id="JBFCZG010000011">
    <property type="protein sequence ID" value="KAL3417341.1"/>
    <property type="molecule type" value="Genomic_DNA"/>
</dbReference>
<evidence type="ECO:0000256" key="5">
    <source>
        <dbReference type="SAM" id="Phobius"/>
    </source>
</evidence>
<evidence type="ECO:0000313" key="7">
    <source>
        <dbReference type="EMBL" id="KAL3417341.1"/>
    </source>
</evidence>
<reference evidence="7 8" key="1">
    <citation type="submission" date="2024-06" db="EMBL/GenBank/DDBJ databases">
        <title>Complete genome of Phlyctema vagabunda strain 19-DSS-EL-015.</title>
        <authorList>
            <person name="Fiorenzani C."/>
        </authorList>
    </citation>
    <scope>NUCLEOTIDE SEQUENCE [LARGE SCALE GENOMIC DNA]</scope>
    <source>
        <strain evidence="7 8">19-DSS-EL-015</strain>
    </source>
</reference>
<keyword evidence="8" id="KW-1185">Reference proteome</keyword>
<dbReference type="Gene3D" id="1.20.1250.20">
    <property type="entry name" value="MFS general substrate transporter like domains"/>
    <property type="match status" value="1"/>
</dbReference>
<evidence type="ECO:0000259" key="6">
    <source>
        <dbReference type="PROSITE" id="PS50850"/>
    </source>
</evidence>
<dbReference type="PANTHER" id="PTHR23507:SF1">
    <property type="entry name" value="FI18259P1-RELATED"/>
    <property type="match status" value="1"/>
</dbReference>
<organism evidence="7 8">
    <name type="scientific">Phlyctema vagabunda</name>
    <dbReference type="NCBI Taxonomy" id="108571"/>
    <lineage>
        <taxon>Eukaryota</taxon>
        <taxon>Fungi</taxon>
        <taxon>Dikarya</taxon>
        <taxon>Ascomycota</taxon>
        <taxon>Pezizomycotina</taxon>
        <taxon>Leotiomycetes</taxon>
        <taxon>Helotiales</taxon>
        <taxon>Dermateaceae</taxon>
        <taxon>Phlyctema</taxon>
    </lineage>
</organism>
<evidence type="ECO:0000256" key="4">
    <source>
        <dbReference type="ARBA" id="ARBA00023136"/>
    </source>
</evidence>
<evidence type="ECO:0000313" key="8">
    <source>
        <dbReference type="Proteomes" id="UP001629113"/>
    </source>
</evidence>